<dbReference type="InterPro" id="IPR003123">
    <property type="entry name" value="VPS9"/>
</dbReference>
<feature type="region of interest" description="Disordered" evidence="1">
    <location>
        <begin position="196"/>
        <end position="244"/>
    </location>
</feature>
<protein>
    <submittedName>
        <fullName evidence="3">Rab gdp/gtp exchange factor</fullName>
    </submittedName>
</protein>
<reference evidence="3" key="1">
    <citation type="submission" date="2022-08" db="EMBL/GenBank/DDBJ databases">
        <title>Novel sulfate-reducing endosymbionts in the free-living metamonad Anaeramoeba.</title>
        <authorList>
            <person name="Jerlstrom-Hultqvist J."/>
            <person name="Cepicka I."/>
            <person name="Gallot-Lavallee L."/>
            <person name="Salas-Leiva D."/>
            <person name="Curtis B.A."/>
            <person name="Zahonova K."/>
            <person name="Pipaliya S."/>
            <person name="Dacks J."/>
            <person name="Roger A.J."/>
        </authorList>
    </citation>
    <scope>NUCLEOTIDE SEQUENCE</scope>
    <source>
        <strain evidence="3">Schooner1</strain>
    </source>
</reference>
<dbReference type="PROSITE" id="PS51205">
    <property type="entry name" value="VPS9"/>
    <property type="match status" value="1"/>
</dbReference>
<comment type="caution">
    <text evidence="3">The sequence shown here is derived from an EMBL/GenBank/DDBJ whole genome shotgun (WGS) entry which is preliminary data.</text>
</comment>
<dbReference type="SUPFAM" id="SSF109993">
    <property type="entry name" value="VPS9 domain"/>
    <property type="match status" value="1"/>
</dbReference>
<evidence type="ECO:0000256" key="1">
    <source>
        <dbReference type="SAM" id="MobiDB-lite"/>
    </source>
</evidence>
<dbReference type="PANTHER" id="PTHR23101">
    <property type="entry name" value="RAB GDP/GTP EXCHANGE FACTOR"/>
    <property type="match status" value="1"/>
</dbReference>
<feature type="domain" description="VPS9" evidence="2">
    <location>
        <begin position="377"/>
        <end position="515"/>
    </location>
</feature>
<gene>
    <name evidence="3" type="ORF">M0813_24779</name>
</gene>
<dbReference type="EMBL" id="JAOAOG010000216">
    <property type="protein sequence ID" value="KAJ6239859.1"/>
    <property type="molecule type" value="Genomic_DNA"/>
</dbReference>
<accession>A0ABQ8Y5H8</accession>
<evidence type="ECO:0000259" key="2">
    <source>
        <dbReference type="PROSITE" id="PS51205"/>
    </source>
</evidence>
<feature type="region of interest" description="Disordered" evidence="1">
    <location>
        <begin position="572"/>
        <end position="593"/>
    </location>
</feature>
<feature type="compositionally biased region" description="Basic and acidic residues" evidence="1">
    <location>
        <begin position="202"/>
        <end position="226"/>
    </location>
</feature>
<name>A0ABQ8Y5H8_9EUKA</name>
<feature type="compositionally biased region" description="Basic and acidic residues" evidence="1">
    <location>
        <begin position="572"/>
        <end position="588"/>
    </location>
</feature>
<dbReference type="InterPro" id="IPR037191">
    <property type="entry name" value="VPS9_dom_sf"/>
</dbReference>
<dbReference type="SMART" id="SM00167">
    <property type="entry name" value="VPS9"/>
    <property type="match status" value="1"/>
</dbReference>
<evidence type="ECO:0000313" key="3">
    <source>
        <dbReference type="EMBL" id="KAJ6239859.1"/>
    </source>
</evidence>
<evidence type="ECO:0000313" key="4">
    <source>
        <dbReference type="Proteomes" id="UP001150062"/>
    </source>
</evidence>
<dbReference type="Proteomes" id="UP001150062">
    <property type="component" value="Unassembled WGS sequence"/>
</dbReference>
<sequence>MNSKNKEMLRYEKKNNPFIRLISPSKQFGFLVKVSQALKAMFVFPLSSTLNEINLSEEFVYTHLLIFDSLNQFITYNGCVGITYQNRNSNEQTQINFKILTKPNPKLSFSNLGINLSLKSVINSIPSISQLEKKTLSRSKSSHLLLKGKIKFKFFGAIRFSLLSSPLYYPNCGWENKIVFEPDNLKNDHSTMANHQKNINQNHKERDRKMEKQKTKEKEKEKEKKKEKGKRKRKEKGKEKHRNKKKLDGWEMVVMKDFENGSVKRNKHNLPLNLKIENIQDLKEFLKRKEFSKIEKYINNFVDHFQNDYIDPHSCGSTVLEFIFSITEWFFENSFFKKCVLIENAKSEPIINNHLEDTIIAPLYPKIMKLMKIKVTKQKNVQFNNKINFLSFIEYSHLEINIDKLETEFVNQAIETLNTLNQCNSPHTKFTVLSKVFFFANKSLTQLKLIGTDELLSILIYIVAHSKLQDIKLNIEFLLNFTDGDYISTTVEGYNLATFISAVIWLENSTAENFGMKPELFEKLQKNYQDLDRKQKGIENKDSKLEFKNNNCTNSKNNIKNEIKEKYTDINNDKTIKDNKHDEKHEDNENINTQNIKKNKVVNLNQNSISDLDFNLSLSNQNHQIISNSNDNSDEKIQEQNKLNPTSDIKKLNIKKNMNKNESKIKTGLEMGVKNIEKNNQQVQKQHFKKKFGKFLNNEINDLSQEEQSELLNLYKKLYKYAENLSFPSNKIL</sequence>
<proteinExistence type="predicted"/>
<dbReference type="InterPro" id="IPR045046">
    <property type="entry name" value="Vps9-like"/>
</dbReference>
<dbReference type="Gene3D" id="1.20.1050.80">
    <property type="entry name" value="VPS9 domain"/>
    <property type="match status" value="1"/>
</dbReference>
<dbReference type="PANTHER" id="PTHR23101:SF25">
    <property type="entry name" value="GTPASE-ACTIVATING PROTEIN AND VPS9 DOMAIN-CONTAINING PROTEIN 1"/>
    <property type="match status" value="1"/>
</dbReference>
<feature type="compositionally biased region" description="Basic residues" evidence="1">
    <location>
        <begin position="227"/>
        <end position="244"/>
    </location>
</feature>
<organism evidence="3 4">
    <name type="scientific">Anaeramoeba flamelloides</name>
    <dbReference type="NCBI Taxonomy" id="1746091"/>
    <lineage>
        <taxon>Eukaryota</taxon>
        <taxon>Metamonada</taxon>
        <taxon>Anaeramoebidae</taxon>
        <taxon>Anaeramoeba</taxon>
    </lineage>
</organism>
<dbReference type="Pfam" id="PF02204">
    <property type="entry name" value="VPS9"/>
    <property type="match status" value="1"/>
</dbReference>
<keyword evidence="4" id="KW-1185">Reference proteome</keyword>